<dbReference type="PANTHER" id="PTHR11040">
    <property type="entry name" value="ZINC/IRON TRANSPORTER"/>
    <property type="match status" value="1"/>
</dbReference>
<dbReference type="Gene3D" id="1.10.8.50">
    <property type="match status" value="1"/>
</dbReference>
<feature type="transmembrane region" description="Helical" evidence="1">
    <location>
        <begin position="131"/>
        <end position="149"/>
    </location>
</feature>
<feature type="transmembrane region" description="Helical" evidence="1">
    <location>
        <begin position="155"/>
        <end position="181"/>
    </location>
</feature>
<gene>
    <name evidence="2" type="ORF">H4W80_001864</name>
</gene>
<feature type="transmembrane region" description="Helical" evidence="1">
    <location>
        <begin position="80"/>
        <end position="99"/>
    </location>
</feature>
<feature type="transmembrane region" description="Helical" evidence="1">
    <location>
        <begin position="249"/>
        <end position="270"/>
    </location>
</feature>
<feature type="transmembrane region" description="Helical" evidence="1">
    <location>
        <begin position="215"/>
        <end position="237"/>
    </location>
</feature>
<keyword evidence="1" id="KW-0472">Membrane</keyword>
<accession>A0ABR9LSH3</accession>
<protein>
    <recommendedName>
        <fullName evidence="4">Zinc transporter ZupT</fullName>
    </recommendedName>
</protein>
<feature type="transmembrane region" description="Helical" evidence="1">
    <location>
        <begin position="20"/>
        <end position="41"/>
    </location>
</feature>
<evidence type="ECO:0000313" key="2">
    <source>
        <dbReference type="EMBL" id="MBE1583606.1"/>
    </source>
</evidence>
<organism evidence="2 3">
    <name type="scientific">Nonomuraea angiospora</name>
    <dbReference type="NCBI Taxonomy" id="46172"/>
    <lineage>
        <taxon>Bacteria</taxon>
        <taxon>Bacillati</taxon>
        <taxon>Actinomycetota</taxon>
        <taxon>Actinomycetes</taxon>
        <taxon>Streptosporangiales</taxon>
        <taxon>Streptosporangiaceae</taxon>
        <taxon>Nonomuraea</taxon>
    </lineage>
</organism>
<name>A0ABR9LSH3_9ACTN</name>
<sequence>MFVPLAGPASSVATQEPMPGWATWAAVALVALSTLTGAYLARRNTASVSVWLAVASALMLVTALVDLLPDAWEEAEATGVPLWVVGLAGVFGFVVITYFTRKGCGHQHDEGGSGGRHAPGVHRRVRQAVSAAVYGGVGTAAALSLHRMIEGATLALAASAVVVAALVVHSASEGLALTALLDLARKRLAPWLTVSCLAPATGVVLATVAPLPPQSVPILLGMITGVLLRTALIGLTIARDSRRLSRRHLILAATAVAAIGGLLVSAQALLSAGRSEGAAPVAAAPLPRPSAAPLSRQLTPAELRAAVATGRIGLESLLSRRDATTIGADAATLLRVLPGHAPDEITETLRKAKIDGGATIGDLTLRQRHLLLAALSDAPPAR</sequence>
<proteinExistence type="predicted"/>
<keyword evidence="1" id="KW-0812">Transmembrane</keyword>
<evidence type="ECO:0000313" key="3">
    <source>
        <dbReference type="Proteomes" id="UP000633509"/>
    </source>
</evidence>
<feature type="transmembrane region" description="Helical" evidence="1">
    <location>
        <begin position="48"/>
        <end position="68"/>
    </location>
</feature>
<dbReference type="Proteomes" id="UP000633509">
    <property type="component" value="Unassembled WGS sequence"/>
</dbReference>
<evidence type="ECO:0000256" key="1">
    <source>
        <dbReference type="SAM" id="Phobius"/>
    </source>
</evidence>
<comment type="caution">
    <text evidence="2">The sequence shown here is derived from an EMBL/GenBank/DDBJ whole genome shotgun (WGS) entry which is preliminary data.</text>
</comment>
<reference evidence="2 3" key="1">
    <citation type="submission" date="2020-10" db="EMBL/GenBank/DDBJ databases">
        <title>Sequencing the genomes of 1000 actinobacteria strains.</title>
        <authorList>
            <person name="Klenk H.-P."/>
        </authorList>
    </citation>
    <scope>NUCLEOTIDE SEQUENCE [LARGE SCALE GENOMIC DNA]</scope>
    <source>
        <strain evidence="2 3">DSM 43173</strain>
    </source>
</reference>
<dbReference type="EMBL" id="JADBEK010000001">
    <property type="protein sequence ID" value="MBE1583606.1"/>
    <property type="molecule type" value="Genomic_DNA"/>
</dbReference>
<dbReference type="PANTHER" id="PTHR11040:SF44">
    <property type="entry name" value="PROTEIN ZNTC-RELATED"/>
    <property type="match status" value="1"/>
</dbReference>
<keyword evidence="3" id="KW-1185">Reference proteome</keyword>
<dbReference type="RefSeq" id="WP_192784686.1">
    <property type="nucleotide sequence ID" value="NZ_JADBEK010000001.1"/>
</dbReference>
<keyword evidence="1" id="KW-1133">Transmembrane helix</keyword>
<feature type="transmembrane region" description="Helical" evidence="1">
    <location>
        <begin position="188"/>
        <end position="209"/>
    </location>
</feature>
<evidence type="ECO:0008006" key="4">
    <source>
        <dbReference type="Google" id="ProtNLM"/>
    </source>
</evidence>